<dbReference type="EMBL" id="UZAG01004621">
    <property type="protein sequence ID" value="VDO17060.1"/>
    <property type="molecule type" value="Genomic_DNA"/>
</dbReference>
<dbReference type="AlphaFoldDB" id="A0A0R3QG26"/>
<evidence type="ECO:0000256" key="1">
    <source>
        <dbReference type="SAM" id="MobiDB-lite"/>
    </source>
</evidence>
<dbReference type="WBParaSite" id="BTMF_0000532501-mRNA-1">
    <property type="protein sequence ID" value="BTMF_0000532501-mRNA-1"/>
    <property type="gene ID" value="BTMF_0000532501"/>
</dbReference>
<evidence type="ECO:0000313" key="4">
    <source>
        <dbReference type="WBParaSite" id="BTMF_0000532501-mRNA-1"/>
    </source>
</evidence>
<sequence length="75" mass="8116">MNLIYAFNNGEPTSSGIGDARVLRCTACVLSCCSIELVINEMSIPVGYQSQQHTSQQTVRPMGHSLQTTAQGHHP</sequence>
<gene>
    <name evidence="2" type="ORF">BTMF_LOCUS4608</name>
</gene>
<evidence type="ECO:0000313" key="3">
    <source>
        <dbReference type="Proteomes" id="UP000280834"/>
    </source>
</evidence>
<proteinExistence type="predicted"/>
<keyword evidence="3" id="KW-1185">Reference proteome</keyword>
<name>A0A0R3QG26_9BILA</name>
<organism evidence="4">
    <name type="scientific">Brugia timori</name>
    <dbReference type="NCBI Taxonomy" id="42155"/>
    <lineage>
        <taxon>Eukaryota</taxon>
        <taxon>Metazoa</taxon>
        <taxon>Ecdysozoa</taxon>
        <taxon>Nematoda</taxon>
        <taxon>Chromadorea</taxon>
        <taxon>Rhabditida</taxon>
        <taxon>Spirurina</taxon>
        <taxon>Spiruromorpha</taxon>
        <taxon>Filarioidea</taxon>
        <taxon>Onchocercidae</taxon>
        <taxon>Brugia</taxon>
    </lineage>
</organism>
<feature type="region of interest" description="Disordered" evidence="1">
    <location>
        <begin position="53"/>
        <end position="75"/>
    </location>
</feature>
<dbReference type="Proteomes" id="UP000280834">
    <property type="component" value="Unassembled WGS sequence"/>
</dbReference>
<protein>
    <submittedName>
        <fullName evidence="2 4">Uncharacterized protein</fullName>
    </submittedName>
</protein>
<reference evidence="4" key="1">
    <citation type="submission" date="2017-02" db="UniProtKB">
        <authorList>
            <consortium name="WormBaseParasite"/>
        </authorList>
    </citation>
    <scope>IDENTIFICATION</scope>
</reference>
<evidence type="ECO:0000313" key="2">
    <source>
        <dbReference type="EMBL" id="VDO17060.1"/>
    </source>
</evidence>
<accession>A0A0R3QG26</accession>
<reference evidence="2 3" key="2">
    <citation type="submission" date="2018-11" db="EMBL/GenBank/DDBJ databases">
        <authorList>
            <consortium name="Pathogen Informatics"/>
        </authorList>
    </citation>
    <scope>NUCLEOTIDE SEQUENCE [LARGE SCALE GENOMIC DNA]</scope>
</reference>